<organism evidence="1 2">
    <name type="scientific">Serpentinicella alkaliphila</name>
    <dbReference type="NCBI Taxonomy" id="1734049"/>
    <lineage>
        <taxon>Bacteria</taxon>
        <taxon>Bacillati</taxon>
        <taxon>Bacillota</taxon>
        <taxon>Clostridia</taxon>
        <taxon>Peptostreptococcales</taxon>
        <taxon>Natronincolaceae</taxon>
        <taxon>Serpentinicella</taxon>
    </lineage>
</organism>
<dbReference type="EMBL" id="SLYC01000019">
    <property type="protein sequence ID" value="TCQ02064.1"/>
    <property type="molecule type" value="Genomic_DNA"/>
</dbReference>
<evidence type="ECO:0000313" key="1">
    <source>
        <dbReference type="EMBL" id="TCQ02064.1"/>
    </source>
</evidence>
<comment type="caution">
    <text evidence="1">The sequence shown here is derived from an EMBL/GenBank/DDBJ whole genome shotgun (WGS) entry which is preliminary data.</text>
</comment>
<protein>
    <submittedName>
        <fullName evidence="1">Uncharacterized protein</fullName>
    </submittedName>
</protein>
<gene>
    <name evidence="1" type="ORF">EDD79_101937</name>
</gene>
<reference evidence="1 2" key="1">
    <citation type="submission" date="2019-03" db="EMBL/GenBank/DDBJ databases">
        <title>Genomic Encyclopedia of Type Strains, Phase IV (KMG-IV): sequencing the most valuable type-strain genomes for metagenomic binning, comparative biology and taxonomic classification.</title>
        <authorList>
            <person name="Goeker M."/>
        </authorList>
    </citation>
    <scope>NUCLEOTIDE SEQUENCE [LARGE SCALE GENOMIC DNA]</scope>
    <source>
        <strain evidence="1 2">DSM 100013</strain>
    </source>
</reference>
<keyword evidence="2" id="KW-1185">Reference proteome</keyword>
<evidence type="ECO:0000313" key="2">
    <source>
        <dbReference type="Proteomes" id="UP000295504"/>
    </source>
</evidence>
<name>A0A4V2T3N2_9FIRM</name>
<dbReference type="AlphaFoldDB" id="A0A4V2T3N2"/>
<dbReference type="Proteomes" id="UP000295504">
    <property type="component" value="Unassembled WGS sequence"/>
</dbReference>
<accession>A0A4V2T3N2</accession>
<proteinExistence type="predicted"/>
<sequence length="77" mass="8778">MLMDVKYTLSTMNMFIIEGMEKVGEVIQKNRSRKVNNKKKLSNNVVIEIDNMSTLEMIKIQAKLMVIAKGEGIARAF</sequence>